<proteinExistence type="predicted"/>
<reference evidence="1" key="2">
    <citation type="submission" date="2023-01" db="EMBL/GenBank/DDBJ databases">
        <authorList>
            <person name="Sun Q."/>
            <person name="Evtushenko L."/>
        </authorList>
    </citation>
    <scope>NUCLEOTIDE SEQUENCE</scope>
    <source>
        <strain evidence="1">VKM Ac-1321</strain>
    </source>
</reference>
<sequence>MVVDALDRLAVPGEELLRRVDRILARGGVSPESDVAGLLRLVGMLPGEVLEYGLRLDVGSLQEAARDLAGVGDRFRVLPARLSADVDRSGWQGGGAAAFGAVWVALADHIGDGGSADSIVGRIDATADYLDAVVDWAAGLRYELAEAIARVISSAEAVTVVTAGAGGPGAEGEAAGAAGRIAERVLRTAVDALDRADTLRREWERRLGELPYRPPEAQTGAAGVTRVTL</sequence>
<gene>
    <name evidence="1" type="ORF">GCM10017581_060800</name>
</gene>
<dbReference type="Proteomes" id="UP001143480">
    <property type="component" value="Unassembled WGS sequence"/>
</dbReference>
<evidence type="ECO:0000313" key="1">
    <source>
        <dbReference type="EMBL" id="GLL04333.1"/>
    </source>
</evidence>
<protein>
    <submittedName>
        <fullName evidence="1">Uncharacterized protein</fullName>
    </submittedName>
</protein>
<accession>A0A9W6NPH5</accession>
<evidence type="ECO:0000313" key="2">
    <source>
        <dbReference type="Proteomes" id="UP001143480"/>
    </source>
</evidence>
<reference evidence="1" key="1">
    <citation type="journal article" date="2014" name="Int. J. Syst. Evol. Microbiol.">
        <title>Complete genome sequence of Corynebacterium casei LMG S-19264T (=DSM 44701T), isolated from a smear-ripened cheese.</title>
        <authorList>
            <consortium name="US DOE Joint Genome Institute (JGI-PGF)"/>
            <person name="Walter F."/>
            <person name="Albersmeier A."/>
            <person name="Kalinowski J."/>
            <person name="Ruckert C."/>
        </authorList>
    </citation>
    <scope>NUCLEOTIDE SEQUENCE</scope>
    <source>
        <strain evidence="1">VKM Ac-1321</strain>
    </source>
</reference>
<comment type="caution">
    <text evidence="1">The sequence shown here is derived from an EMBL/GenBank/DDBJ whole genome shotgun (WGS) entry which is preliminary data.</text>
</comment>
<keyword evidence="2" id="KW-1185">Reference proteome</keyword>
<dbReference type="AlphaFoldDB" id="A0A9W6NPH5"/>
<organism evidence="1 2">
    <name type="scientific">Dactylosporangium matsuzakiense</name>
    <dbReference type="NCBI Taxonomy" id="53360"/>
    <lineage>
        <taxon>Bacteria</taxon>
        <taxon>Bacillati</taxon>
        <taxon>Actinomycetota</taxon>
        <taxon>Actinomycetes</taxon>
        <taxon>Micromonosporales</taxon>
        <taxon>Micromonosporaceae</taxon>
        <taxon>Dactylosporangium</taxon>
    </lineage>
</organism>
<dbReference type="EMBL" id="BSFP01000044">
    <property type="protein sequence ID" value="GLL04333.1"/>
    <property type="molecule type" value="Genomic_DNA"/>
</dbReference>
<name>A0A9W6NPH5_9ACTN</name>